<dbReference type="PANTHER" id="PTHR43685">
    <property type="entry name" value="GLYCOSYLTRANSFERASE"/>
    <property type="match status" value="1"/>
</dbReference>
<organism evidence="5 6">
    <name type="scientific">Candidatus Pseudoramibacter fermentans</name>
    <dbReference type="NCBI Taxonomy" id="2594427"/>
    <lineage>
        <taxon>Bacteria</taxon>
        <taxon>Bacillati</taxon>
        <taxon>Bacillota</taxon>
        <taxon>Clostridia</taxon>
        <taxon>Eubacteriales</taxon>
        <taxon>Eubacteriaceae</taxon>
        <taxon>Pseudoramibacter</taxon>
    </lineage>
</organism>
<dbReference type="EMBL" id="VOGB01000003">
    <property type="protein sequence ID" value="MQM71997.1"/>
    <property type="molecule type" value="Genomic_DNA"/>
</dbReference>
<protein>
    <submittedName>
        <fullName evidence="5">Glycosyltransferase</fullName>
    </submittedName>
</protein>
<keyword evidence="3" id="KW-0808">Transferase</keyword>
<evidence type="ECO:0000256" key="2">
    <source>
        <dbReference type="ARBA" id="ARBA00022676"/>
    </source>
</evidence>
<comment type="similarity">
    <text evidence="1">Belongs to the glycosyltransferase 2 family.</text>
</comment>
<dbReference type="GO" id="GO:0016757">
    <property type="term" value="F:glycosyltransferase activity"/>
    <property type="evidence" value="ECO:0007669"/>
    <property type="project" value="UniProtKB-KW"/>
</dbReference>
<dbReference type="Proteomes" id="UP000473648">
    <property type="component" value="Unassembled WGS sequence"/>
</dbReference>
<evidence type="ECO:0000313" key="5">
    <source>
        <dbReference type="EMBL" id="MQM71997.1"/>
    </source>
</evidence>
<keyword evidence="2" id="KW-0328">Glycosyltransferase</keyword>
<accession>A0A6L5GP81</accession>
<reference evidence="5" key="1">
    <citation type="journal article" date="2020" name="Appl. Environ. Microbiol.">
        <title>Medium-Chain Fatty Acid Synthesis by 'Candidatus Weimeria bifida' gen. nov., sp. nov., and 'Candidatus Pseudoramibacter fermentans' sp. nov.</title>
        <authorList>
            <person name="Scarborough M.J."/>
            <person name="Myers K.S."/>
            <person name="Donohue T.J."/>
            <person name="Noguera D.R."/>
        </authorList>
    </citation>
    <scope>NUCLEOTIDE SEQUENCE</scope>
    <source>
        <strain evidence="5">EUB1.1</strain>
    </source>
</reference>
<dbReference type="SUPFAM" id="SSF53448">
    <property type="entry name" value="Nucleotide-diphospho-sugar transferases"/>
    <property type="match status" value="1"/>
</dbReference>
<dbReference type="InterPro" id="IPR050834">
    <property type="entry name" value="Glycosyltransf_2"/>
</dbReference>
<evidence type="ECO:0000259" key="4">
    <source>
        <dbReference type="Pfam" id="PF00535"/>
    </source>
</evidence>
<feature type="domain" description="Glycosyltransferase 2-like" evidence="4">
    <location>
        <begin position="7"/>
        <end position="173"/>
    </location>
</feature>
<dbReference type="Gene3D" id="3.90.550.10">
    <property type="entry name" value="Spore Coat Polysaccharide Biosynthesis Protein SpsA, Chain A"/>
    <property type="match status" value="1"/>
</dbReference>
<evidence type="ECO:0000256" key="3">
    <source>
        <dbReference type="ARBA" id="ARBA00022679"/>
    </source>
</evidence>
<sequence length="275" mass="31749">MKKENYSVLMSVYYKEQPDNLRQAMESMGAQTIPTNDFVLVCDGPLTPELDEIIEEEQRKFGEVLNVVRLSQNGGLGNALNAGLQVCRNELVARMDSDDLSRPDRCEKQLALFEQNSDVCLSSGTINEFAENPKQPTGRREVPITDEEIRTYSRKRNPMNHPCVMFRKSAVEDSGGYKETFHLFEDYDLWVRMLMKGFKAANIPEVLLDMRTPPDIYKRRGGKQYAKDMLAFHQWMLRKGWSSKKDYLIGAVPHAVVCVLPNKLRKYVYKRLRIK</sequence>
<evidence type="ECO:0000256" key="1">
    <source>
        <dbReference type="ARBA" id="ARBA00006739"/>
    </source>
</evidence>
<dbReference type="Pfam" id="PF00535">
    <property type="entry name" value="Glycos_transf_2"/>
    <property type="match status" value="1"/>
</dbReference>
<dbReference type="InterPro" id="IPR029044">
    <property type="entry name" value="Nucleotide-diphossugar_trans"/>
</dbReference>
<proteinExistence type="inferred from homology"/>
<comment type="caution">
    <text evidence="5">The sequence shown here is derived from an EMBL/GenBank/DDBJ whole genome shotgun (WGS) entry which is preliminary data.</text>
</comment>
<keyword evidence="6" id="KW-1185">Reference proteome</keyword>
<dbReference type="PANTHER" id="PTHR43685:SF5">
    <property type="entry name" value="GLYCOSYLTRANSFERASE EPSE-RELATED"/>
    <property type="match status" value="1"/>
</dbReference>
<name>A0A6L5GP81_9FIRM</name>
<evidence type="ECO:0000313" key="6">
    <source>
        <dbReference type="Proteomes" id="UP000473648"/>
    </source>
</evidence>
<dbReference type="InterPro" id="IPR001173">
    <property type="entry name" value="Glyco_trans_2-like"/>
</dbReference>
<gene>
    <name evidence="5" type="ORF">FRC53_00880</name>
</gene>
<dbReference type="AlphaFoldDB" id="A0A6L5GP81"/>